<dbReference type="AlphaFoldDB" id="A0A1F6MI08"/>
<dbReference type="Proteomes" id="UP000177457">
    <property type="component" value="Unassembled WGS sequence"/>
</dbReference>
<sequence length="127" mass="14005">MFLLINPSQKDEIHLFLFDEEKRVDKTFSGPNRELLFCIDKFLREQKLTKEDVAGIMVVVGAGSFTSTRIATVAANAFAYAHQISVLAIAKEQADGVQALIPELLKQPVGQYLSATYSGEANITVSR</sequence>
<dbReference type="Pfam" id="PF00814">
    <property type="entry name" value="TsaD"/>
    <property type="match status" value="1"/>
</dbReference>
<evidence type="ECO:0000313" key="3">
    <source>
        <dbReference type="Proteomes" id="UP000177457"/>
    </source>
</evidence>
<dbReference type="STRING" id="1798683.A3C90_00535"/>
<dbReference type="SUPFAM" id="SSF53067">
    <property type="entry name" value="Actin-like ATPase domain"/>
    <property type="match status" value="1"/>
</dbReference>
<evidence type="ECO:0000259" key="1">
    <source>
        <dbReference type="Pfam" id="PF00814"/>
    </source>
</evidence>
<feature type="domain" description="Gcp-like" evidence="1">
    <location>
        <begin position="34"/>
        <end position="115"/>
    </location>
</feature>
<organism evidence="2 3">
    <name type="scientific">Candidatus Magasanikbacteria bacterium RIFCSPHIGHO2_02_FULL_51_14</name>
    <dbReference type="NCBI Taxonomy" id="1798683"/>
    <lineage>
        <taxon>Bacteria</taxon>
        <taxon>Candidatus Magasanikiibacteriota</taxon>
    </lineage>
</organism>
<proteinExistence type="predicted"/>
<dbReference type="EMBL" id="MFQE01000036">
    <property type="protein sequence ID" value="OGH71093.1"/>
    <property type="molecule type" value="Genomic_DNA"/>
</dbReference>
<reference evidence="2 3" key="1">
    <citation type="journal article" date="2016" name="Nat. Commun.">
        <title>Thousands of microbial genomes shed light on interconnected biogeochemical processes in an aquifer system.</title>
        <authorList>
            <person name="Anantharaman K."/>
            <person name="Brown C.T."/>
            <person name="Hug L.A."/>
            <person name="Sharon I."/>
            <person name="Castelle C.J."/>
            <person name="Probst A.J."/>
            <person name="Thomas B.C."/>
            <person name="Singh A."/>
            <person name="Wilkins M.J."/>
            <person name="Karaoz U."/>
            <person name="Brodie E.L."/>
            <person name="Williams K.H."/>
            <person name="Hubbard S.S."/>
            <person name="Banfield J.F."/>
        </authorList>
    </citation>
    <scope>NUCLEOTIDE SEQUENCE [LARGE SCALE GENOMIC DNA]</scope>
</reference>
<dbReference type="Gene3D" id="3.30.420.40">
    <property type="match status" value="1"/>
</dbReference>
<dbReference type="InterPro" id="IPR043129">
    <property type="entry name" value="ATPase_NBD"/>
</dbReference>
<dbReference type="InterPro" id="IPR000905">
    <property type="entry name" value="Gcp-like_dom"/>
</dbReference>
<gene>
    <name evidence="2" type="ORF">A3C90_00535</name>
</gene>
<comment type="caution">
    <text evidence="2">The sequence shown here is derived from an EMBL/GenBank/DDBJ whole genome shotgun (WGS) entry which is preliminary data.</text>
</comment>
<name>A0A1F6MI08_9BACT</name>
<evidence type="ECO:0000313" key="2">
    <source>
        <dbReference type="EMBL" id="OGH71093.1"/>
    </source>
</evidence>
<accession>A0A1F6MI08</accession>
<protein>
    <recommendedName>
        <fullName evidence="1">Gcp-like domain-containing protein</fullName>
    </recommendedName>
</protein>